<dbReference type="CDD" id="cd00158">
    <property type="entry name" value="RHOD"/>
    <property type="match status" value="1"/>
</dbReference>
<dbReference type="GO" id="GO:0016740">
    <property type="term" value="F:transferase activity"/>
    <property type="evidence" value="ECO:0007669"/>
    <property type="project" value="UniProtKB-KW"/>
</dbReference>
<dbReference type="EMBL" id="FOXH01000002">
    <property type="protein sequence ID" value="SFP24519.1"/>
    <property type="molecule type" value="Genomic_DNA"/>
</dbReference>
<dbReference type="Proteomes" id="UP000199306">
    <property type="component" value="Unassembled WGS sequence"/>
</dbReference>
<sequence length="103" mass="11917">MTSTNQDPSFSISPSEFKDYLETLLILDIRTPREFENFNFGGIHIPLDELLLRINEFEHLKNDEIVVICYTGLQSEIARKILEKKGFSRLRNLEGGLEAFLNL</sequence>
<feature type="domain" description="Rhodanese" evidence="1">
    <location>
        <begin position="20"/>
        <end position="102"/>
    </location>
</feature>
<dbReference type="InterPro" id="IPR001763">
    <property type="entry name" value="Rhodanese-like_dom"/>
</dbReference>
<dbReference type="PROSITE" id="PS50206">
    <property type="entry name" value="RHODANESE_3"/>
    <property type="match status" value="1"/>
</dbReference>
<organism evidence="2 3">
    <name type="scientific">Pseudarcicella hirudinis</name>
    <dbReference type="NCBI Taxonomy" id="1079859"/>
    <lineage>
        <taxon>Bacteria</taxon>
        <taxon>Pseudomonadati</taxon>
        <taxon>Bacteroidota</taxon>
        <taxon>Cytophagia</taxon>
        <taxon>Cytophagales</taxon>
        <taxon>Flectobacillaceae</taxon>
        <taxon>Pseudarcicella</taxon>
    </lineage>
</organism>
<reference evidence="2 3" key="1">
    <citation type="submission" date="2016-10" db="EMBL/GenBank/DDBJ databases">
        <authorList>
            <person name="de Groot N.N."/>
        </authorList>
    </citation>
    <scope>NUCLEOTIDE SEQUENCE [LARGE SCALE GENOMIC DNA]</scope>
    <source>
        <strain evidence="3">E92,LMG 26720,CCM 7988</strain>
    </source>
</reference>
<dbReference type="AlphaFoldDB" id="A0A1I5NRR0"/>
<dbReference type="SMART" id="SM00450">
    <property type="entry name" value="RHOD"/>
    <property type="match status" value="1"/>
</dbReference>
<keyword evidence="3" id="KW-1185">Reference proteome</keyword>
<gene>
    <name evidence="2" type="ORF">SAMN04515674_10288</name>
</gene>
<evidence type="ECO:0000259" key="1">
    <source>
        <dbReference type="PROSITE" id="PS50206"/>
    </source>
</evidence>
<proteinExistence type="predicted"/>
<name>A0A1I5NRR0_9BACT</name>
<dbReference type="Pfam" id="PF00581">
    <property type="entry name" value="Rhodanese"/>
    <property type="match status" value="1"/>
</dbReference>
<protein>
    <submittedName>
        <fullName evidence="2">Rhodanese-related sulfurtransferase</fullName>
    </submittedName>
</protein>
<evidence type="ECO:0000313" key="3">
    <source>
        <dbReference type="Proteomes" id="UP000199306"/>
    </source>
</evidence>
<accession>A0A1I5NRR0</accession>
<keyword evidence="2" id="KW-0808">Transferase</keyword>
<dbReference type="PANTHER" id="PTHR43031">
    <property type="entry name" value="FAD-DEPENDENT OXIDOREDUCTASE"/>
    <property type="match status" value="1"/>
</dbReference>
<dbReference type="STRING" id="1079859.SAMN04515674_10288"/>
<evidence type="ECO:0000313" key="2">
    <source>
        <dbReference type="EMBL" id="SFP24519.1"/>
    </source>
</evidence>
<dbReference type="InterPro" id="IPR050229">
    <property type="entry name" value="GlpE_sulfurtransferase"/>
</dbReference>
<dbReference type="RefSeq" id="WP_092012299.1">
    <property type="nucleotide sequence ID" value="NZ_FOXH01000002.1"/>
</dbReference>
<dbReference type="Gene3D" id="3.40.250.10">
    <property type="entry name" value="Rhodanese-like domain"/>
    <property type="match status" value="1"/>
</dbReference>
<dbReference type="OrthoDB" id="9808735at2"/>
<dbReference type="InterPro" id="IPR036873">
    <property type="entry name" value="Rhodanese-like_dom_sf"/>
</dbReference>
<dbReference type="PANTHER" id="PTHR43031:SF1">
    <property type="entry name" value="PYRIDINE NUCLEOTIDE-DISULPHIDE OXIDOREDUCTASE"/>
    <property type="match status" value="1"/>
</dbReference>
<dbReference type="SUPFAM" id="SSF52821">
    <property type="entry name" value="Rhodanese/Cell cycle control phosphatase"/>
    <property type="match status" value="1"/>
</dbReference>